<dbReference type="Pfam" id="PF03328">
    <property type="entry name" value="HpcH_HpaI"/>
    <property type="match status" value="1"/>
</dbReference>
<comment type="similarity">
    <text evidence="2">Belongs to the HpcH/HpaI aldolase family.</text>
</comment>
<dbReference type="InterPro" id="IPR050251">
    <property type="entry name" value="HpcH-HpaI_aldolase"/>
</dbReference>
<evidence type="ECO:0000256" key="1">
    <source>
        <dbReference type="ARBA" id="ARBA00001968"/>
    </source>
</evidence>
<evidence type="ECO:0000256" key="5">
    <source>
        <dbReference type="ARBA" id="ARBA00023317"/>
    </source>
</evidence>
<dbReference type="GO" id="GO:0005737">
    <property type="term" value="C:cytoplasm"/>
    <property type="evidence" value="ECO:0007669"/>
    <property type="project" value="UniProtKB-ARBA"/>
</dbReference>
<feature type="domain" description="HpcH/HpaI aldolase/citrate lyase" evidence="7">
    <location>
        <begin position="21"/>
        <end position="245"/>
    </location>
</feature>
<evidence type="ECO:0000256" key="6">
    <source>
        <dbReference type="ARBA" id="ARBA00045074"/>
    </source>
</evidence>
<keyword evidence="5" id="KW-0670">Pyruvate</keyword>
<evidence type="ECO:0000313" key="9">
    <source>
        <dbReference type="Proteomes" id="UP000035287"/>
    </source>
</evidence>
<dbReference type="GO" id="GO:0046872">
    <property type="term" value="F:metal ion binding"/>
    <property type="evidence" value="ECO:0007669"/>
    <property type="project" value="UniProtKB-KW"/>
</dbReference>
<comment type="cofactor">
    <cofactor evidence="1">
        <name>a divalent metal cation</name>
        <dbReference type="ChEBI" id="CHEBI:60240"/>
    </cofactor>
</comment>
<dbReference type="OrthoDB" id="9802624at2"/>
<accession>A0A0G3XDX6</accession>
<evidence type="ECO:0000256" key="3">
    <source>
        <dbReference type="ARBA" id="ARBA00022723"/>
    </source>
</evidence>
<dbReference type="KEGG" id="cna:AB433_00765"/>
<dbReference type="InterPro" id="IPR040442">
    <property type="entry name" value="Pyrv_kinase-like_dom_sf"/>
</dbReference>
<dbReference type="PANTHER" id="PTHR30502">
    <property type="entry name" value="2-KETO-3-DEOXY-L-RHAMNONATE ALDOLASE"/>
    <property type="match status" value="1"/>
</dbReference>
<dbReference type="GO" id="GO:0016832">
    <property type="term" value="F:aldehyde-lyase activity"/>
    <property type="evidence" value="ECO:0007669"/>
    <property type="project" value="TreeGrafter"/>
</dbReference>
<evidence type="ECO:0000259" key="7">
    <source>
        <dbReference type="Pfam" id="PF03328"/>
    </source>
</evidence>
<comment type="catalytic activity">
    <reaction evidence="6">
        <text>D-glyceraldehyde + pyruvate = 2-dehydro-3-deoxy-L-galactonate</text>
        <dbReference type="Rhea" id="RHEA:80055"/>
        <dbReference type="ChEBI" id="CHEBI:15361"/>
        <dbReference type="ChEBI" id="CHEBI:17378"/>
        <dbReference type="ChEBI" id="CHEBI:75545"/>
    </reaction>
</comment>
<keyword evidence="9" id="KW-1185">Reference proteome</keyword>
<evidence type="ECO:0000256" key="4">
    <source>
        <dbReference type="ARBA" id="ARBA00023239"/>
    </source>
</evidence>
<evidence type="ECO:0000313" key="8">
    <source>
        <dbReference type="EMBL" id="AKM08846.1"/>
    </source>
</evidence>
<organism evidence="8 9">
    <name type="scientific">Croceicoccus naphthovorans</name>
    <dbReference type="NCBI Taxonomy" id="1348774"/>
    <lineage>
        <taxon>Bacteria</taxon>
        <taxon>Pseudomonadati</taxon>
        <taxon>Pseudomonadota</taxon>
        <taxon>Alphaproteobacteria</taxon>
        <taxon>Sphingomonadales</taxon>
        <taxon>Erythrobacteraceae</taxon>
        <taxon>Croceicoccus</taxon>
    </lineage>
</organism>
<dbReference type="NCBIfam" id="TIGR02311">
    <property type="entry name" value="HpaI"/>
    <property type="match status" value="1"/>
</dbReference>
<sequence length="272" mass="28336">MANGESDVNAFKQAIGEHRAQIGFWQALASPYTCEISAGAGFDWLLIDAEHGPSDVPLVLAQLQAAGAYPVEPVVRLPIGDPVLIKQYLDIGARSLLIPMVEDAAAAAAMVRATRYPPHGIRGVGTAIGRGSRWNRTPGYIHNAADDICLLVQVESRAALAHVDAIARTEGVDGVFIGPSDLAADLGHLGDAAHPEVQEAIEGAIAAIRAAGKPVGMLIADEALARRYLEIGASFVAVGTDVTILARGAEALAARFSRGVQHPDNGGKGSVY</sequence>
<keyword evidence="4" id="KW-0456">Lyase</keyword>
<dbReference type="FunFam" id="3.20.20.60:FF:000004">
    <property type="entry name" value="5-keto-4-deoxy-D-glucarate aldolase"/>
    <property type="match status" value="1"/>
</dbReference>
<dbReference type="STRING" id="1348774.AB433_00765"/>
<dbReference type="PATRIC" id="fig|1348774.3.peg.162"/>
<dbReference type="InterPro" id="IPR012689">
    <property type="entry name" value="HpaI"/>
</dbReference>
<dbReference type="Gene3D" id="3.20.20.60">
    <property type="entry name" value="Phosphoenolpyruvate-binding domains"/>
    <property type="match status" value="1"/>
</dbReference>
<dbReference type="AlphaFoldDB" id="A0A0G3XDX6"/>
<reference evidence="8 9" key="1">
    <citation type="submission" date="2015-06" db="EMBL/GenBank/DDBJ databases">
        <authorList>
            <person name="Zeng Y."/>
            <person name="Huang Y."/>
        </authorList>
    </citation>
    <scope>NUCLEOTIDE SEQUENCE [LARGE SCALE GENOMIC DNA]</scope>
    <source>
        <strain evidence="8 9">PQ-2</strain>
    </source>
</reference>
<dbReference type="Proteomes" id="UP000035287">
    <property type="component" value="Chromosome"/>
</dbReference>
<protein>
    <recommendedName>
        <fullName evidence="7">HpcH/HpaI aldolase/citrate lyase domain-containing protein</fullName>
    </recommendedName>
</protein>
<name>A0A0G3XDX6_9SPHN</name>
<dbReference type="GO" id="GO:0010124">
    <property type="term" value="P:phenylacetate catabolic process"/>
    <property type="evidence" value="ECO:0007669"/>
    <property type="project" value="InterPro"/>
</dbReference>
<dbReference type="InterPro" id="IPR015813">
    <property type="entry name" value="Pyrv/PenolPyrv_kinase-like_dom"/>
</dbReference>
<dbReference type="EMBL" id="CP011770">
    <property type="protein sequence ID" value="AKM08846.1"/>
    <property type="molecule type" value="Genomic_DNA"/>
</dbReference>
<keyword evidence="3" id="KW-0479">Metal-binding</keyword>
<proteinExistence type="inferred from homology"/>
<dbReference type="InterPro" id="IPR005000">
    <property type="entry name" value="Aldolase/citrate-lyase_domain"/>
</dbReference>
<gene>
    <name evidence="8" type="ORF">AB433_00765</name>
</gene>
<dbReference type="PANTHER" id="PTHR30502:SF0">
    <property type="entry name" value="PHOSPHOENOLPYRUVATE CARBOXYLASE FAMILY PROTEIN"/>
    <property type="match status" value="1"/>
</dbReference>
<dbReference type="SUPFAM" id="SSF51621">
    <property type="entry name" value="Phosphoenolpyruvate/pyruvate domain"/>
    <property type="match status" value="1"/>
</dbReference>
<evidence type="ECO:0000256" key="2">
    <source>
        <dbReference type="ARBA" id="ARBA00005568"/>
    </source>
</evidence>